<sequence>MSTLPCSTSSPVSSASRWLHQYQPAAAIAAINKMATRLLFMCKILNRPIDPANQILNLNLI</sequence>
<dbReference type="EMBL" id="FMJD01000002">
    <property type="protein sequence ID" value="SCM72066.1"/>
    <property type="molecule type" value="Genomic_DNA"/>
</dbReference>
<proteinExistence type="predicted"/>
<protein>
    <submittedName>
        <fullName evidence="1">Uncharacterized protein</fullName>
    </submittedName>
</protein>
<reference evidence="1" key="1">
    <citation type="submission" date="2016-08" db="EMBL/GenBank/DDBJ databases">
        <authorList>
            <person name="Seilhamer J.J."/>
        </authorList>
    </citation>
    <scope>NUCLEOTIDE SEQUENCE</scope>
    <source>
        <strain evidence="1">86</strain>
    </source>
</reference>
<dbReference type="AlphaFoldDB" id="A0A212L3H7"/>
<accession>A0A212L3H7</accession>
<evidence type="ECO:0000313" key="1">
    <source>
        <dbReference type="EMBL" id="SCM72066.1"/>
    </source>
</evidence>
<gene>
    <name evidence="1" type="ORF">KL86PLE_100450</name>
</gene>
<name>A0A212L3H7_9HYPH</name>
<organism evidence="1">
    <name type="scientific">uncultured Pleomorphomonas sp</name>
    <dbReference type="NCBI Taxonomy" id="442121"/>
    <lineage>
        <taxon>Bacteria</taxon>
        <taxon>Pseudomonadati</taxon>
        <taxon>Pseudomonadota</taxon>
        <taxon>Alphaproteobacteria</taxon>
        <taxon>Hyphomicrobiales</taxon>
        <taxon>Pleomorphomonadaceae</taxon>
        <taxon>Pleomorphomonas</taxon>
        <taxon>environmental samples</taxon>
    </lineage>
</organism>